<name>A0A4P6K2G7_KTERU</name>
<feature type="domain" description="Protein kinase" evidence="3">
    <location>
        <begin position="422"/>
        <end position="675"/>
    </location>
</feature>
<dbReference type="PROSITE" id="PS50011">
    <property type="entry name" value="PROTEIN_KINASE_DOM"/>
    <property type="match status" value="1"/>
</dbReference>
<dbReference type="AlphaFoldDB" id="A0A4P6K2G7"/>
<accession>A0A4P6K2G7</accession>
<evidence type="ECO:0000313" key="4">
    <source>
        <dbReference type="EMBL" id="QBD82407.1"/>
    </source>
</evidence>
<feature type="compositionally biased region" description="Polar residues" evidence="1">
    <location>
        <begin position="36"/>
        <end position="45"/>
    </location>
</feature>
<reference evidence="4 5" key="1">
    <citation type="submission" date="2019-01" db="EMBL/GenBank/DDBJ databases">
        <title>Ktedonosporobacter rubrisoli SCAWS-G2.</title>
        <authorList>
            <person name="Huang Y."/>
            <person name="Yan B."/>
        </authorList>
    </citation>
    <scope>NUCLEOTIDE SEQUENCE [LARGE SCALE GENOMIC DNA]</scope>
    <source>
        <strain evidence="4 5">SCAWS-G2</strain>
    </source>
</reference>
<dbReference type="Proteomes" id="UP000290365">
    <property type="component" value="Chromosome"/>
</dbReference>
<dbReference type="EMBL" id="CP035758">
    <property type="protein sequence ID" value="QBD82407.1"/>
    <property type="molecule type" value="Genomic_DNA"/>
</dbReference>
<dbReference type="InterPro" id="IPR053235">
    <property type="entry name" value="Ser_Thr_kinase"/>
</dbReference>
<feature type="compositionally biased region" description="Low complexity" evidence="1">
    <location>
        <begin position="253"/>
        <end position="272"/>
    </location>
</feature>
<dbReference type="OrthoDB" id="139166at2"/>
<feature type="transmembrane region" description="Helical" evidence="2">
    <location>
        <begin position="761"/>
        <end position="781"/>
    </location>
</feature>
<feature type="compositionally biased region" description="Low complexity" evidence="1">
    <location>
        <begin position="179"/>
        <end position="218"/>
    </location>
</feature>
<dbReference type="SUPFAM" id="SSF56112">
    <property type="entry name" value="Protein kinase-like (PK-like)"/>
    <property type="match status" value="1"/>
</dbReference>
<dbReference type="InterPro" id="IPR011009">
    <property type="entry name" value="Kinase-like_dom_sf"/>
</dbReference>
<feature type="compositionally biased region" description="Polar residues" evidence="1">
    <location>
        <begin position="105"/>
        <end position="116"/>
    </location>
</feature>
<feature type="compositionally biased region" description="Polar residues" evidence="1">
    <location>
        <begin position="273"/>
        <end position="341"/>
    </location>
</feature>
<dbReference type="GO" id="GO:0005524">
    <property type="term" value="F:ATP binding"/>
    <property type="evidence" value="ECO:0007669"/>
    <property type="project" value="InterPro"/>
</dbReference>
<evidence type="ECO:0000256" key="2">
    <source>
        <dbReference type="SAM" id="Phobius"/>
    </source>
</evidence>
<keyword evidence="2" id="KW-1133">Transmembrane helix</keyword>
<dbReference type="KEGG" id="kbs:EPA93_43115"/>
<feature type="compositionally biased region" description="Polar residues" evidence="1">
    <location>
        <begin position="221"/>
        <end position="247"/>
    </location>
</feature>
<protein>
    <recommendedName>
        <fullName evidence="3">Protein kinase domain-containing protein</fullName>
    </recommendedName>
</protein>
<sequence length="782" mass="81910">MTCPRCGNEWDVSKSPCSRCGLLVRLPGYSGAARTQAPQTQQSQPGVAPVQRPSEAAFGQPGSTTIPPLSASPKPQRENPFGSSAFPPSQSERNAGGLSGPKPGSNAQFPLSSPQGYNIGELPGANTPLPPLPGPGRISSGLDFSQEQASNVSGSLGSTFPPTNRDSNPFLGGGAVPRSGSNSNLSSSQQLGGSNPANFGSRSTPSQPGSTPSQQLGGSNSGTFGARNTPSQPNLTRSQQLGGSNPGTFGARNTPSQPNLSSSQQSGGSNPGTFGTRNTPSQAGLTPSQQLGGSNPANFRSRSTPSQPGLTPSQQLGGSNPGNFGTRNTPSQTGTGFTSGARSIDNIAVPNTPRPQTPFRASRLVTDPTQERSQPPMTPLPQTPSGDPISPLPLAASEGAAAKNMLMPGTLLRGGRYRLQELQEHQEWALGVYEDTWIAQDSQRAGAPVMVCEVVMPDSTSMLGQSILRAATVALTSVGRHPRIPTLWDAFGEQGRSFFVFEPLDGESLVNHMRRTGRALPEQEVIECCLQMTEVLELLAQQSPPLVHGRIQPEHIVVSLSGDQYKLTDFSILLAGGATQYITGNDRARLTPYMAPEFSRGVIDVRSDLYSLLATAYHAVTGTMPSAIGGSATIPSARRLNPAISAEFDAILSKGLRPGANQRYQRPSELRQELLAIRSAGSNATLGNGFVLGSSLPEMPAQAPASSSLVANQGVPDSVAQMLPNLLGAGLEDDEQDRKLLLPRPEELPPLEEKNDLRASIFWLSGILVSLIVVVAIGRGLG</sequence>
<keyword evidence="2" id="KW-0812">Transmembrane</keyword>
<evidence type="ECO:0000313" key="5">
    <source>
        <dbReference type="Proteomes" id="UP000290365"/>
    </source>
</evidence>
<dbReference type="Pfam" id="PF00069">
    <property type="entry name" value="Pkinase"/>
    <property type="match status" value="1"/>
</dbReference>
<organism evidence="4 5">
    <name type="scientific">Ktedonosporobacter rubrisoli</name>
    <dbReference type="NCBI Taxonomy" id="2509675"/>
    <lineage>
        <taxon>Bacteria</taxon>
        <taxon>Bacillati</taxon>
        <taxon>Chloroflexota</taxon>
        <taxon>Ktedonobacteria</taxon>
        <taxon>Ktedonobacterales</taxon>
        <taxon>Ktedonosporobacteraceae</taxon>
        <taxon>Ktedonosporobacter</taxon>
    </lineage>
</organism>
<evidence type="ECO:0000256" key="1">
    <source>
        <dbReference type="SAM" id="MobiDB-lite"/>
    </source>
</evidence>
<dbReference type="InterPro" id="IPR000719">
    <property type="entry name" value="Prot_kinase_dom"/>
</dbReference>
<dbReference type="SMART" id="SM00220">
    <property type="entry name" value="S_TKc"/>
    <property type="match status" value="1"/>
</dbReference>
<gene>
    <name evidence="4" type="ORF">EPA93_43115</name>
</gene>
<dbReference type="GO" id="GO:0004674">
    <property type="term" value="F:protein serine/threonine kinase activity"/>
    <property type="evidence" value="ECO:0007669"/>
    <property type="project" value="TreeGrafter"/>
</dbReference>
<feature type="compositionally biased region" description="Polar residues" evidence="1">
    <location>
        <begin position="142"/>
        <end position="167"/>
    </location>
</feature>
<evidence type="ECO:0000259" key="3">
    <source>
        <dbReference type="PROSITE" id="PS50011"/>
    </source>
</evidence>
<dbReference type="RefSeq" id="WP_129893476.1">
    <property type="nucleotide sequence ID" value="NZ_CP035758.1"/>
</dbReference>
<feature type="region of interest" description="Disordered" evidence="1">
    <location>
        <begin position="32"/>
        <end position="394"/>
    </location>
</feature>
<dbReference type="PANTHER" id="PTHR24361">
    <property type="entry name" value="MITOGEN-ACTIVATED KINASE KINASE KINASE"/>
    <property type="match status" value="1"/>
</dbReference>
<proteinExistence type="predicted"/>
<dbReference type="GO" id="GO:0005737">
    <property type="term" value="C:cytoplasm"/>
    <property type="evidence" value="ECO:0007669"/>
    <property type="project" value="TreeGrafter"/>
</dbReference>
<keyword evidence="5" id="KW-1185">Reference proteome</keyword>
<keyword evidence="2" id="KW-0472">Membrane</keyword>
<dbReference type="Gene3D" id="1.10.510.10">
    <property type="entry name" value="Transferase(Phosphotransferase) domain 1"/>
    <property type="match status" value="1"/>
</dbReference>